<dbReference type="Proteomes" id="UP000094828">
    <property type="component" value="Unassembled WGS sequence"/>
</dbReference>
<dbReference type="Pfam" id="PF11845">
    <property type="entry name" value="Tll0287-like"/>
    <property type="match status" value="1"/>
</dbReference>
<dbReference type="EMBL" id="LYDR01000050">
    <property type="protein sequence ID" value="ODA33665.1"/>
    <property type="molecule type" value="Genomic_DNA"/>
</dbReference>
<dbReference type="Gene3D" id="1.10.287.130">
    <property type="match status" value="1"/>
</dbReference>
<dbReference type="SUPFAM" id="SSF55874">
    <property type="entry name" value="ATPase domain of HSP90 chaperone/DNA topoisomerase II/histidine kinase"/>
    <property type="match status" value="1"/>
</dbReference>
<organism evidence="11 12">
    <name type="scientific">Planctopirus hydrillae</name>
    <dbReference type="NCBI Taxonomy" id="1841610"/>
    <lineage>
        <taxon>Bacteria</taxon>
        <taxon>Pseudomonadati</taxon>
        <taxon>Planctomycetota</taxon>
        <taxon>Planctomycetia</taxon>
        <taxon>Planctomycetales</taxon>
        <taxon>Planctomycetaceae</taxon>
        <taxon>Planctopirus</taxon>
    </lineage>
</organism>
<dbReference type="CDD" id="cd06225">
    <property type="entry name" value="HAMP"/>
    <property type="match status" value="1"/>
</dbReference>
<dbReference type="InterPro" id="IPR003660">
    <property type="entry name" value="HAMP_dom"/>
</dbReference>
<dbReference type="STRING" id="1841610.A6X21_18220"/>
<dbReference type="Pfam" id="PF00512">
    <property type="entry name" value="HisKA"/>
    <property type="match status" value="1"/>
</dbReference>
<dbReference type="SUPFAM" id="SSF47384">
    <property type="entry name" value="Homodimeric domain of signal transducing histidine kinase"/>
    <property type="match status" value="1"/>
</dbReference>
<dbReference type="GO" id="GO:0009927">
    <property type="term" value="F:histidine phosphotransfer kinase activity"/>
    <property type="evidence" value="ECO:0007669"/>
    <property type="project" value="TreeGrafter"/>
</dbReference>
<proteinExistence type="predicted"/>
<gene>
    <name evidence="11" type="ORF">A6X21_18220</name>
</gene>
<feature type="transmembrane region" description="Helical" evidence="8">
    <location>
        <begin position="194"/>
        <end position="215"/>
    </location>
</feature>
<evidence type="ECO:0000256" key="8">
    <source>
        <dbReference type="SAM" id="Phobius"/>
    </source>
</evidence>
<dbReference type="PANTHER" id="PTHR43047">
    <property type="entry name" value="TWO-COMPONENT HISTIDINE PROTEIN KINASE"/>
    <property type="match status" value="1"/>
</dbReference>
<dbReference type="PROSITE" id="PS50885">
    <property type="entry name" value="HAMP"/>
    <property type="match status" value="1"/>
</dbReference>
<dbReference type="FunFam" id="1.10.287.130:FF:000001">
    <property type="entry name" value="Two-component sensor histidine kinase"/>
    <property type="match status" value="1"/>
</dbReference>
<dbReference type="Gene3D" id="6.10.340.10">
    <property type="match status" value="1"/>
</dbReference>
<accession>A0A1C3EKB1</accession>
<name>A0A1C3EKB1_9PLAN</name>
<dbReference type="InterPro" id="IPR003594">
    <property type="entry name" value="HATPase_dom"/>
</dbReference>
<keyword evidence="4" id="KW-0597">Phosphoprotein</keyword>
<keyword evidence="8" id="KW-0812">Transmembrane</keyword>
<evidence type="ECO:0000313" key="12">
    <source>
        <dbReference type="Proteomes" id="UP000094828"/>
    </source>
</evidence>
<evidence type="ECO:0000313" key="11">
    <source>
        <dbReference type="EMBL" id="ODA33665.1"/>
    </source>
</evidence>
<dbReference type="PRINTS" id="PR00344">
    <property type="entry name" value="BCTRLSENSOR"/>
</dbReference>
<dbReference type="PANTHER" id="PTHR43047:SF72">
    <property type="entry name" value="OSMOSENSING HISTIDINE PROTEIN KINASE SLN1"/>
    <property type="match status" value="1"/>
</dbReference>
<dbReference type="Gene3D" id="3.30.565.10">
    <property type="entry name" value="Histidine kinase-like ATPase, C-terminal domain"/>
    <property type="match status" value="1"/>
</dbReference>
<dbReference type="Pfam" id="PF02518">
    <property type="entry name" value="HATPase_c"/>
    <property type="match status" value="1"/>
</dbReference>
<evidence type="ECO:0000256" key="4">
    <source>
        <dbReference type="ARBA" id="ARBA00022553"/>
    </source>
</evidence>
<reference evidence="11 12" key="1">
    <citation type="submission" date="2016-05" db="EMBL/GenBank/DDBJ databases">
        <title>Genomic and physiological characterization of Planctopirus sp. isolated from fresh water lake.</title>
        <authorList>
            <person name="Subhash Y."/>
            <person name="Ramana C."/>
        </authorList>
    </citation>
    <scope>NUCLEOTIDE SEQUENCE [LARGE SCALE GENOMIC DNA]</scope>
    <source>
        <strain evidence="11 12">JC280</strain>
    </source>
</reference>
<evidence type="ECO:0000256" key="6">
    <source>
        <dbReference type="ARBA" id="ARBA00022777"/>
    </source>
</evidence>
<keyword evidence="12" id="KW-1185">Reference proteome</keyword>
<dbReference type="SMART" id="SM00387">
    <property type="entry name" value="HATPase_c"/>
    <property type="match status" value="1"/>
</dbReference>
<evidence type="ECO:0000259" key="9">
    <source>
        <dbReference type="PROSITE" id="PS50109"/>
    </source>
</evidence>
<dbReference type="SUPFAM" id="SSF158472">
    <property type="entry name" value="HAMP domain-like"/>
    <property type="match status" value="1"/>
</dbReference>
<dbReference type="InterPro" id="IPR036097">
    <property type="entry name" value="HisK_dim/P_sf"/>
</dbReference>
<keyword evidence="5" id="KW-0808">Transferase</keyword>
<dbReference type="InterPro" id="IPR005467">
    <property type="entry name" value="His_kinase_dom"/>
</dbReference>
<keyword evidence="8" id="KW-1133">Transmembrane helix</keyword>
<dbReference type="CDD" id="cd00082">
    <property type="entry name" value="HisKA"/>
    <property type="match status" value="1"/>
</dbReference>
<keyword evidence="8" id="KW-0472">Membrane</keyword>
<dbReference type="PROSITE" id="PS50109">
    <property type="entry name" value="HIS_KIN"/>
    <property type="match status" value="1"/>
</dbReference>
<dbReference type="GO" id="GO:0005886">
    <property type="term" value="C:plasma membrane"/>
    <property type="evidence" value="ECO:0007669"/>
    <property type="project" value="TreeGrafter"/>
</dbReference>
<dbReference type="EC" id="2.7.13.3" evidence="3"/>
<dbReference type="SMART" id="SM00388">
    <property type="entry name" value="HisKA"/>
    <property type="match status" value="1"/>
</dbReference>
<keyword evidence="7" id="KW-0902">Two-component regulatory system</keyword>
<dbReference type="CDD" id="cd16922">
    <property type="entry name" value="HATPase_EvgS-ArcB-TorS-like"/>
    <property type="match status" value="1"/>
</dbReference>
<comment type="caution">
    <text evidence="11">The sequence shown here is derived from an EMBL/GenBank/DDBJ whole genome shotgun (WGS) entry which is preliminary data.</text>
</comment>
<evidence type="ECO:0000256" key="5">
    <source>
        <dbReference type="ARBA" id="ARBA00022679"/>
    </source>
</evidence>
<dbReference type="InterPro" id="IPR036890">
    <property type="entry name" value="HATPase_C_sf"/>
</dbReference>
<protein>
    <recommendedName>
        <fullName evidence="3">histidine kinase</fullName>
        <ecNumber evidence="3">2.7.13.3</ecNumber>
    </recommendedName>
</protein>
<comment type="subcellular location">
    <subcellularLocation>
        <location evidence="2">Membrane</location>
    </subcellularLocation>
</comment>
<dbReference type="InterPro" id="IPR003661">
    <property type="entry name" value="HisK_dim/P_dom"/>
</dbReference>
<keyword evidence="6 11" id="KW-0418">Kinase</keyword>
<dbReference type="GO" id="GO:0000155">
    <property type="term" value="F:phosphorelay sensor kinase activity"/>
    <property type="evidence" value="ECO:0007669"/>
    <property type="project" value="InterPro"/>
</dbReference>
<feature type="transmembrane region" description="Helical" evidence="8">
    <location>
        <begin position="21"/>
        <end position="39"/>
    </location>
</feature>
<evidence type="ECO:0000256" key="1">
    <source>
        <dbReference type="ARBA" id="ARBA00000085"/>
    </source>
</evidence>
<comment type="catalytic activity">
    <reaction evidence="1">
        <text>ATP + protein L-histidine = ADP + protein N-phospho-L-histidine.</text>
        <dbReference type="EC" id="2.7.13.3"/>
    </reaction>
</comment>
<evidence type="ECO:0000256" key="3">
    <source>
        <dbReference type="ARBA" id="ARBA00012438"/>
    </source>
</evidence>
<dbReference type="Pfam" id="PF00672">
    <property type="entry name" value="HAMP"/>
    <property type="match status" value="1"/>
</dbReference>
<dbReference type="SMART" id="SM00304">
    <property type="entry name" value="HAMP"/>
    <property type="match status" value="1"/>
</dbReference>
<dbReference type="InterPro" id="IPR004358">
    <property type="entry name" value="Sig_transdc_His_kin-like_C"/>
</dbReference>
<dbReference type="OrthoDB" id="9813394at2"/>
<dbReference type="RefSeq" id="WP_068846802.1">
    <property type="nucleotide sequence ID" value="NZ_LYDR01000050.1"/>
</dbReference>
<evidence type="ECO:0000256" key="7">
    <source>
        <dbReference type="ARBA" id="ARBA00023012"/>
    </source>
</evidence>
<feature type="domain" description="HAMP" evidence="10">
    <location>
        <begin position="217"/>
        <end position="269"/>
    </location>
</feature>
<sequence length="577" mass="64843">MSYRSIKRMLGETSLERKCRLLFGSGLLLLITGSFYIYARQTTDLVFRQNQTTARLLVAPIVMEKHWKWSDSGNIGTDNVERMAAELKPEELKDYSWTLLNAELSNPSARPLDGEGHIALEAIRGGESEVIKVIRDRSRQQYIYYGGVYATDSCLDCHRQHNKNPKLRAGDLIGMVKISFPLEKTQRSLAWNNAILLTTAIVTAFLAMLAAYAIVRYVIVKPVLHLKDVSDAIARGSLDMRADIRTGDEFEELSHAFNRMLRHLVTVQEELQHVNHDLDGKVDELAQVNLRLFELNKIKNEFLATMSHELRTPLNSILGFSEVLLSNSTLPDKQRRYVSNIQTAGKNLLNLINDVLDLAKIESGRMELHPSDFSIHDLVERQVGSLMPLAEKKHLELTSEVSPEVPLLWQDAGKLQQILGNLLSNAIKFTPDGGKVRVKVDLCPAEQSSEEQNESFEATDVPPVLDHFALIVEDTGIGIPLEEQERVFEKFRQGQSTPGQKDLLTREYEGTGLGLSIVRELSRLMGGEVRLQSEFGKGSVFTVVLPLKLKAQSESETILPLPKLESNSKLMPRVIRS</sequence>
<dbReference type="InterPro" id="IPR021796">
    <property type="entry name" value="Tll0287-like_dom"/>
</dbReference>
<evidence type="ECO:0000259" key="10">
    <source>
        <dbReference type="PROSITE" id="PS50885"/>
    </source>
</evidence>
<feature type="domain" description="Histidine kinase" evidence="9">
    <location>
        <begin position="305"/>
        <end position="549"/>
    </location>
</feature>
<evidence type="ECO:0000256" key="2">
    <source>
        <dbReference type="ARBA" id="ARBA00004370"/>
    </source>
</evidence>
<dbReference type="AlphaFoldDB" id="A0A1C3EKB1"/>